<gene>
    <name evidence="8" type="ORF">ACFFIZ_02600</name>
</gene>
<feature type="compositionally biased region" description="Basic and acidic residues" evidence="5">
    <location>
        <begin position="143"/>
        <end position="153"/>
    </location>
</feature>
<dbReference type="Proteomes" id="UP001589795">
    <property type="component" value="Unassembled WGS sequence"/>
</dbReference>
<dbReference type="Pfam" id="PF00999">
    <property type="entry name" value="Na_H_Exchanger"/>
    <property type="match status" value="1"/>
</dbReference>
<keyword evidence="4 6" id="KW-0472">Membrane</keyword>
<evidence type="ECO:0000313" key="9">
    <source>
        <dbReference type="Proteomes" id="UP001589795"/>
    </source>
</evidence>
<evidence type="ECO:0000313" key="8">
    <source>
        <dbReference type="EMBL" id="MFC0199244.1"/>
    </source>
</evidence>
<feature type="region of interest" description="Disordered" evidence="5">
    <location>
        <begin position="112"/>
        <end position="166"/>
    </location>
</feature>
<proteinExistence type="predicted"/>
<feature type="transmembrane region" description="Helical" evidence="6">
    <location>
        <begin position="80"/>
        <end position="99"/>
    </location>
</feature>
<comment type="subcellular location">
    <subcellularLocation>
        <location evidence="1">Membrane</location>
        <topology evidence="1">Multi-pass membrane protein</topology>
    </subcellularLocation>
</comment>
<evidence type="ECO:0000256" key="3">
    <source>
        <dbReference type="ARBA" id="ARBA00022989"/>
    </source>
</evidence>
<evidence type="ECO:0000259" key="7">
    <source>
        <dbReference type="Pfam" id="PF00999"/>
    </source>
</evidence>
<keyword evidence="9" id="KW-1185">Reference proteome</keyword>
<feature type="domain" description="Cation/H+ exchanger transmembrane" evidence="7">
    <location>
        <begin position="57"/>
        <end position="110"/>
    </location>
</feature>
<comment type="caution">
    <text evidence="8">The sequence shown here is derived from an EMBL/GenBank/DDBJ whole genome shotgun (WGS) entry which is preliminary data.</text>
</comment>
<organism evidence="8 9">
    <name type="scientific">Paracoccus rhizosphaerae</name>
    <dbReference type="NCBI Taxonomy" id="1133347"/>
    <lineage>
        <taxon>Bacteria</taxon>
        <taxon>Pseudomonadati</taxon>
        <taxon>Pseudomonadota</taxon>
        <taxon>Alphaproteobacteria</taxon>
        <taxon>Rhodobacterales</taxon>
        <taxon>Paracoccaceae</taxon>
        <taxon>Paracoccus</taxon>
    </lineage>
</organism>
<feature type="compositionally biased region" description="Basic and acidic residues" evidence="5">
    <location>
        <begin position="11"/>
        <end position="20"/>
    </location>
</feature>
<evidence type="ECO:0000256" key="2">
    <source>
        <dbReference type="ARBA" id="ARBA00022692"/>
    </source>
</evidence>
<evidence type="ECO:0000256" key="1">
    <source>
        <dbReference type="ARBA" id="ARBA00004141"/>
    </source>
</evidence>
<keyword evidence="3 6" id="KW-1133">Transmembrane helix</keyword>
<evidence type="ECO:0000256" key="6">
    <source>
        <dbReference type="SAM" id="Phobius"/>
    </source>
</evidence>
<protein>
    <submittedName>
        <fullName evidence="8">Cation:proton antiporter</fullName>
    </submittedName>
</protein>
<reference evidence="8 9" key="1">
    <citation type="submission" date="2024-09" db="EMBL/GenBank/DDBJ databases">
        <authorList>
            <person name="Sun Q."/>
            <person name="Mori K."/>
        </authorList>
    </citation>
    <scope>NUCLEOTIDE SEQUENCE [LARGE SCALE GENOMIC DNA]</scope>
    <source>
        <strain evidence="8 9">CCM 7904</strain>
    </source>
</reference>
<dbReference type="InterPro" id="IPR038770">
    <property type="entry name" value="Na+/solute_symporter_sf"/>
</dbReference>
<dbReference type="EMBL" id="JBHLWQ010000028">
    <property type="protein sequence ID" value="MFC0199244.1"/>
    <property type="molecule type" value="Genomic_DNA"/>
</dbReference>
<dbReference type="InterPro" id="IPR006153">
    <property type="entry name" value="Cation/H_exchanger_TM"/>
</dbReference>
<feature type="region of interest" description="Disordered" evidence="5">
    <location>
        <begin position="1"/>
        <end position="20"/>
    </location>
</feature>
<name>A0ABV6CEU0_9RHOB</name>
<feature type="transmembrane region" description="Helical" evidence="6">
    <location>
        <begin position="53"/>
        <end position="74"/>
    </location>
</feature>
<dbReference type="Gene3D" id="1.20.1530.20">
    <property type="match status" value="1"/>
</dbReference>
<keyword evidence="2 6" id="KW-0812">Transmembrane</keyword>
<sequence length="166" mass="18250">MTQPIGGQASERSDGTCRPRDRGCGPWRCRFHGDRRPAGDRGHRRSAVPARRVGFGAGILAASFAIGPWALGFFSDAQSIMHVAELGVVLFLFIIGLEMQPSRLWQVEKAPAPLDRTDGPDKSISEVDLPEPQFHASQASRLPDTRRGLRKQPDGPQKQSGIERKQ</sequence>
<evidence type="ECO:0000256" key="5">
    <source>
        <dbReference type="SAM" id="MobiDB-lite"/>
    </source>
</evidence>
<evidence type="ECO:0000256" key="4">
    <source>
        <dbReference type="ARBA" id="ARBA00023136"/>
    </source>
</evidence>
<accession>A0ABV6CEU0</accession>
<feature type="compositionally biased region" description="Basic and acidic residues" evidence="5">
    <location>
        <begin position="115"/>
        <end position="125"/>
    </location>
</feature>
<dbReference type="RefSeq" id="WP_378925980.1">
    <property type="nucleotide sequence ID" value="NZ_JAOTBE010000052.1"/>
</dbReference>